<name>A0A940STY3_9ENTE</name>
<keyword evidence="5" id="KW-1185">Reference proteome</keyword>
<evidence type="ECO:0000313" key="4">
    <source>
        <dbReference type="EMBL" id="MBP1039536.1"/>
    </source>
</evidence>
<dbReference type="CDD" id="cd06169">
    <property type="entry name" value="BMC"/>
    <property type="match status" value="1"/>
</dbReference>
<gene>
    <name evidence="4" type="ORF">I6N95_00810</name>
</gene>
<feature type="domain" description="Bacterial microcompartment" evidence="3">
    <location>
        <begin position="4"/>
        <end position="86"/>
    </location>
</feature>
<sequence>MGKLAIGMIEVEGHTVALAVIDQMTKEVDVTILAVDCNNPRNEATAEIPMTVQVIFEGEISDVRHALTVGEKTALNYVSKAVISTSYVSKEAEGLRPLLITGKVIPQRYVSKREVLDSSFQESSLAIFEVQHFVNALSLSNDLLKSFNLSYAHHELNLGGRLISLIFTGDESQVMAAIDYAETHQGNYDHKILTKIQLNNPTTETLRYAIRSGGER</sequence>
<dbReference type="PANTHER" id="PTHR33941:SF11">
    <property type="entry name" value="BACTERIAL MICROCOMPARTMENT SHELL PROTEIN PDUJ"/>
    <property type="match status" value="1"/>
</dbReference>
<accession>A0A940STY3</accession>
<evidence type="ECO:0000256" key="1">
    <source>
        <dbReference type="ARBA" id="ARBA00024322"/>
    </source>
</evidence>
<proteinExistence type="predicted"/>
<dbReference type="Pfam" id="PF00936">
    <property type="entry name" value="BMC"/>
    <property type="match status" value="1"/>
</dbReference>
<evidence type="ECO:0000313" key="5">
    <source>
        <dbReference type="Proteomes" id="UP000674938"/>
    </source>
</evidence>
<dbReference type="SMART" id="SM00877">
    <property type="entry name" value="BMC"/>
    <property type="match status" value="1"/>
</dbReference>
<evidence type="ECO:0000256" key="2">
    <source>
        <dbReference type="ARBA" id="ARBA00024446"/>
    </source>
</evidence>
<dbReference type="PANTHER" id="PTHR33941">
    <property type="entry name" value="PROPANEDIOL UTILIZATION PROTEIN PDUA"/>
    <property type="match status" value="1"/>
</dbReference>
<dbReference type="Proteomes" id="UP000674938">
    <property type="component" value="Unassembled WGS sequence"/>
</dbReference>
<keyword evidence="2" id="KW-1283">Bacterial microcompartment</keyword>
<evidence type="ECO:0000259" key="3">
    <source>
        <dbReference type="SMART" id="SM00877"/>
    </source>
</evidence>
<dbReference type="EMBL" id="JAEEGA010000001">
    <property type="protein sequence ID" value="MBP1039536.1"/>
    <property type="molecule type" value="Genomic_DNA"/>
</dbReference>
<dbReference type="GO" id="GO:0031469">
    <property type="term" value="C:bacterial microcompartment"/>
    <property type="evidence" value="ECO:0007669"/>
    <property type="project" value="UniProtKB-SubCell"/>
</dbReference>
<comment type="caution">
    <text evidence="4">The sequence shown here is derived from an EMBL/GenBank/DDBJ whole genome shotgun (WGS) entry which is preliminary data.</text>
</comment>
<dbReference type="InterPro" id="IPR050575">
    <property type="entry name" value="BMC_shell"/>
</dbReference>
<dbReference type="SUPFAM" id="SSF143414">
    <property type="entry name" value="CcmK-like"/>
    <property type="match status" value="2"/>
</dbReference>
<dbReference type="InterPro" id="IPR000249">
    <property type="entry name" value="BMC_dom"/>
</dbReference>
<dbReference type="RefSeq" id="WP_209524439.1">
    <property type="nucleotide sequence ID" value="NZ_JAEEGA010000001.1"/>
</dbReference>
<organism evidence="4 5">
    <name type="scientific">Vagococcus allomyrinae</name>
    <dbReference type="NCBI Taxonomy" id="2794353"/>
    <lineage>
        <taxon>Bacteria</taxon>
        <taxon>Bacillati</taxon>
        <taxon>Bacillota</taxon>
        <taxon>Bacilli</taxon>
        <taxon>Lactobacillales</taxon>
        <taxon>Enterococcaceae</taxon>
        <taxon>Vagococcus</taxon>
    </lineage>
</organism>
<dbReference type="InterPro" id="IPR037233">
    <property type="entry name" value="CcmK-like_sf"/>
</dbReference>
<comment type="subcellular location">
    <subcellularLocation>
        <location evidence="1">Bacterial microcompartment</location>
    </subcellularLocation>
</comment>
<protein>
    <submittedName>
        <fullName evidence="4">BMC domain-containing protein</fullName>
    </submittedName>
</protein>
<dbReference type="Gene3D" id="3.30.70.1710">
    <property type="match status" value="2"/>
</dbReference>
<dbReference type="AlphaFoldDB" id="A0A940STY3"/>
<reference evidence="4" key="1">
    <citation type="submission" date="2020-12" db="EMBL/GenBank/DDBJ databases">
        <title>Vagococcus allomyrinae sp. nov. and Enterococcus lavae sp. nov., isolated from the larvae of Allomyrina dichotoma.</title>
        <authorList>
            <person name="Lee S.D."/>
        </authorList>
    </citation>
    <scope>NUCLEOTIDE SEQUENCE</scope>
    <source>
        <strain evidence="4">BWB3-3</strain>
    </source>
</reference>